<dbReference type="EMBL" id="CP002216">
    <property type="protein sequence ID" value="ADQ05483.1"/>
    <property type="molecule type" value="Genomic_DNA"/>
</dbReference>
<dbReference type="AlphaFoldDB" id="E4Q5S4"/>
<name>E4Q5S4_CALOW</name>
<evidence type="ECO:0000259" key="1">
    <source>
        <dbReference type="Pfam" id="PF04230"/>
    </source>
</evidence>
<feature type="domain" description="Polysaccharide pyruvyl transferase" evidence="1">
    <location>
        <begin position="13"/>
        <end position="322"/>
    </location>
</feature>
<dbReference type="HOGENOM" id="CLU_039510_2_0_9"/>
<gene>
    <name evidence="2" type="ordered locus">Calow_1959</name>
</gene>
<dbReference type="GO" id="GO:0016740">
    <property type="term" value="F:transferase activity"/>
    <property type="evidence" value="ECO:0007669"/>
    <property type="project" value="UniProtKB-KW"/>
</dbReference>
<accession>E4Q5S4</accession>
<reference evidence="2 3" key="2">
    <citation type="journal article" date="2011" name="J. Bacteriol.">
        <title>Complete genome sequences for the anaerobic, extremely thermophilic plant biomass-degrading bacteria Caldicellulosiruptor hydrothermalis, Caldicellulosiruptor kristjanssonii, Caldicellulosiruptor kronotskyensis, Caldicellulosiruptor owensenis, and Caldicellulosiruptor lactoaceticus.</title>
        <authorList>
            <person name="Blumer-Schuette S.E."/>
            <person name="Ozdemir I."/>
            <person name="Mistry D."/>
            <person name="Lucas S."/>
            <person name="Lapidus A."/>
            <person name="Cheng J.F."/>
            <person name="Goodwin L.A."/>
            <person name="Pitluck S."/>
            <person name="Land M.L."/>
            <person name="Hauser L.J."/>
            <person name="Woyke T."/>
            <person name="Mikhailova N."/>
            <person name="Pati A."/>
            <person name="Kyrpides N.C."/>
            <person name="Ivanova N."/>
            <person name="Detter J.C."/>
            <person name="Walston-Davenport K."/>
            <person name="Han S."/>
            <person name="Adams M.W."/>
            <person name="Kelly R.M."/>
        </authorList>
    </citation>
    <scope>NUCLEOTIDE SEQUENCE [LARGE SCALE GENOMIC DNA]</scope>
    <source>
        <strain evidence="3">ATCC 700167 / DSM 13100 / OL</strain>
    </source>
</reference>
<dbReference type="Pfam" id="PF04230">
    <property type="entry name" value="PS_pyruv_trans"/>
    <property type="match status" value="1"/>
</dbReference>
<dbReference type="RefSeq" id="WP_013412805.1">
    <property type="nucleotide sequence ID" value="NC_014657.1"/>
</dbReference>
<organism evidence="2 3">
    <name type="scientific">Caldicellulosiruptor owensensis (strain ATCC 700167 / DSM 13100 / OL)</name>
    <dbReference type="NCBI Taxonomy" id="632518"/>
    <lineage>
        <taxon>Bacteria</taxon>
        <taxon>Bacillati</taxon>
        <taxon>Bacillota</taxon>
        <taxon>Bacillota incertae sedis</taxon>
        <taxon>Caldicellulosiruptorales</taxon>
        <taxon>Caldicellulosiruptoraceae</taxon>
        <taxon>Caldicellulosiruptor</taxon>
    </lineage>
</organism>
<sequence>MNVFLFGHGSFYNRGCEAIVKSITELTKNKFGDHVKFILATFDYVNDKKRQDIKVDYYIRHVPNYFSIKKYLGKIAQIAGNYSLSSELKTLHLEPYIKASDVCISIGGDNYCYDKNLIYLLNSIDKKAKMAGKRLIILGASFEEFNLDEETLNDLKLFDVIIVRESISYNMLQKRGFSNIYLYPDPAFLLPMEEVNEFISQNSIGINLSPLALNYASSRERLIKEIRKFIEFILRETDLNIVLLPHVIQKNSFLQNDYNILNIIYEEHVKKAKDRIKIIRKEYTASQLKFIISKFRFFIGARTHSTIAAYSTMVPTLAIAYSTKAKGIAKDIFGTYENYVVDIRNEAEDFLTKSFEFIMKNEHFIRELLKEKMPNYTQKSLEALDIVYETKK</sequence>
<dbReference type="PANTHER" id="PTHR36836">
    <property type="entry name" value="COLANIC ACID BIOSYNTHESIS PROTEIN WCAK"/>
    <property type="match status" value="1"/>
</dbReference>
<keyword evidence="2" id="KW-0808">Transferase</keyword>
<dbReference type="Proteomes" id="UP000006889">
    <property type="component" value="Chromosome"/>
</dbReference>
<proteinExistence type="predicted"/>
<evidence type="ECO:0000313" key="2">
    <source>
        <dbReference type="EMBL" id="ADQ05483.1"/>
    </source>
</evidence>
<dbReference type="PANTHER" id="PTHR36836:SF1">
    <property type="entry name" value="COLANIC ACID BIOSYNTHESIS PROTEIN WCAK"/>
    <property type="match status" value="1"/>
</dbReference>
<keyword evidence="3" id="KW-1185">Reference proteome</keyword>
<evidence type="ECO:0000313" key="3">
    <source>
        <dbReference type="Proteomes" id="UP000006889"/>
    </source>
</evidence>
<protein>
    <submittedName>
        <fullName evidence="2">Polysaccharide pyruvyl transferase</fullName>
    </submittedName>
</protein>
<dbReference type="OrthoDB" id="1814359at2"/>
<dbReference type="KEGG" id="cow:Calow_1959"/>
<reference key="1">
    <citation type="submission" date="2010-09" db="EMBL/GenBank/DDBJ databases">
        <title>Complete sequence of Caldicellulosiruptor owensensis OL.</title>
        <authorList>
            <consortium name="US DOE Joint Genome Institute"/>
            <person name="Lucas S."/>
            <person name="Copeland A."/>
            <person name="Lapidus A."/>
            <person name="Cheng J.-F."/>
            <person name="Bruce D."/>
            <person name="Goodwin L."/>
            <person name="Pitluck S."/>
            <person name="Davenport K."/>
            <person name="Detter J.C."/>
            <person name="Han C."/>
            <person name="Tapia R."/>
            <person name="Land M."/>
            <person name="Hauser L."/>
            <person name="Chang Y.-J."/>
            <person name="Jeffries C."/>
            <person name="Kyrpides N."/>
            <person name="Ivanova N."/>
            <person name="Mikhailova N."/>
            <person name="Blumer-Schuette S.E."/>
            <person name="Kelly R.M."/>
            <person name="Woyke T."/>
        </authorList>
    </citation>
    <scope>NUCLEOTIDE SEQUENCE</scope>
    <source>
        <strain>OL</strain>
    </source>
</reference>
<dbReference type="InterPro" id="IPR007345">
    <property type="entry name" value="Polysacch_pyruvyl_Trfase"/>
</dbReference>
<dbReference type="eggNOG" id="COG2327">
    <property type="taxonomic scope" value="Bacteria"/>
</dbReference>
<dbReference type="STRING" id="632518.Calow_1959"/>